<dbReference type="GO" id="GO:1990961">
    <property type="term" value="P:xenobiotic detoxification by transmembrane export across the plasma membrane"/>
    <property type="evidence" value="ECO:0007669"/>
    <property type="project" value="UniProtKB-ARBA"/>
</dbReference>
<name>A0A0G9JPT8_9BACT</name>
<accession>A0A0G9JPT8</accession>
<feature type="transmembrane region" description="Helical" evidence="10">
    <location>
        <begin position="35"/>
        <end position="52"/>
    </location>
</feature>
<evidence type="ECO:0000256" key="2">
    <source>
        <dbReference type="ARBA" id="ARBA00022448"/>
    </source>
</evidence>
<dbReference type="InterPro" id="IPR045324">
    <property type="entry name" value="Small_multidrug_res"/>
</dbReference>
<dbReference type="InterPro" id="IPR000390">
    <property type="entry name" value="Small_drug/metabolite_transptr"/>
</dbReference>
<keyword evidence="6 10" id="KW-0472">Membrane</keyword>
<dbReference type="EMBL" id="JAIQ01000172">
    <property type="protein sequence ID" value="KLD96160.1"/>
    <property type="molecule type" value="Genomic_DNA"/>
</dbReference>
<gene>
    <name evidence="11" type="ORF">AA20_12430</name>
</gene>
<dbReference type="GO" id="GO:0022857">
    <property type="term" value="F:transmembrane transporter activity"/>
    <property type="evidence" value="ECO:0007669"/>
    <property type="project" value="InterPro"/>
</dbReference>
<protein>
    <recommendedName>
        <fullName evidence="8">Guanidinium exporter</fullName>
    </recommendedName>
</protein>
<evidence type="ECO:0000256" key="7">
    <source>
        <dbReference type="ARBA" id="ARBA00038151"/>
    </source>
</evidence>
<sequence>MSATTVAWIYLFIAGLLEAFWAIGLKYSEGFSKPIPTILTLCLVVSSFFLLSKAMKVLPVSFAYAIWCAIGIVSLVLIEYFYLNGVLNFQKIISILFILIGIVGLKIS</sequence>
<evidence type="ECO:0000313" key="12">
    <source>
        <dbReference type="Proteomes" id="UP000035514"/>
    </source>
</evidence>
<dbReference type="AlphaFoldDB" id="A0A0G9JPT8"/>
<evidence type="ECO:0000313" key="11">
    <source>
        <dbReference type="EMBL" id="KLD96160.1"/>
    </source>
</evidence>
<evidence type="ECO:0000256" key="9">
    <source>
        <dbReference type="RuleBase" id="RU003942"/>
    </source>
</evidence>
<dbReference type="RefSeq" id="WP_046997451.1">
    <property type="nucleotide sequence ID" value="NZ_JAIQ01000172.1"/>
</dbReference>
<proteinExistence type="inferred from homology"/>
<comment type="caution">
    <text evidence="11">The sequence shown here is derived from an EMBL/GenBank/DDBJ whole genome shotgun (WGS) entry which is preliminary data.</text>
</comment>
<comment type="subcellular location">
    <subcellularLocation>
        <location evidence="1 9">Cell membrane</location>
        <topology evidence="1 9">Multi-pass membrane protein</topology>
    </subcellularLocation>
</comment>
<dbReference type="PATRIC" id="fig|1447256.3.peg.2435"/>
<reference evidence="11 12" key="1">
    <citation type="submission" date="2014-01" db="EMBL/GenBank/DDBJ databases">
        <title>Development of a Comparative Genomic Fingerprinting Assay for High Resolution Genotyping of Arcobacter butzleri.</title>
        <authorList>
            <person name="Webb A.L."/>
            <person name="Inglis G.D."/>
            <person name="Kruczkiewicz P."/>
            <person name="Selinger L.B."/>
            <person name="Taboada E.N."/>
        </authorList>
    </citation>
    <scope>NUCLEOTIDE SEQUENCE [LARGE SCALE GENOMIC DNA]</scope>
    <source>
        <strain evidence="11 12">L348</strain>
    </source>
</reference>
<organism evidence="11 12">
    <name type="scientific">Aliarcobacter butzleri L348</name>
    <dbReference type="NCBI Taxonomy" id="1447256"/>
    <lineage>
        <taxon>Bacteria</taxon>
        <taxon>Pseudomonadati</taxon>
        <taxon>Campylobacterota</taxon>
        <taxon>Epsilonproteobacteria</taxon>
        <taxon>Campylobacterales</taxon>
        <taxon>Arcobacteraceae</taxon>
        <taxon>Aliarcobacter</taxon>
    </lineage>
</organism>
<dbReference type="Proteomes" id="UP000035514">
    <property type="component" value="Unassembled WGS sequence"/>
</dbReference>
<dbReference type="GO" id="GO:0005886">
    <property type="term" value="C:plasma membrane"/>
    <property type="evidence" value="ECO:0007669"/>
    <property type="project" value="UniProtKB-SubCell"/>
</dbReference>
<evidence type="ECO:0000256" key="10">
    <source>
        <dbReference type="SAM" id="Phobius"/>
    </source>
</evidence>
<dbReference type="PANTHER" id="PTHR30561:SF0">
    <property type="entry name" value="GUANIDINIUM EXPORTER"/>
    <property type="match status" value="1"/>
</dbReference>
<dbReference type="FunFam" id="1.10.3730.20:FF:000001">
    <property type="entry name" value="Quaternary ammonium compound resistance transporter SugE"/>
    <property type="match status" value="1"/>
</dbReference>
<evidence type="ECO:0000256" key="3">
    <source>
        <dbReference type="ARBA" id="ARBA00022475"/>
    </source>
</evidence>
<evidence type="ECO:0000256" key="6">
    <source>
        <dbReference type="ARBA" id="ARBA00023136"/>
    </source>
</evidence>
<dbReference type="PANTHER" id="PTHR30561">
    <property type="entry name" value="SMR FAMILY PROTON-DEPENDENT DRUG EFFLUX TRANSPORTER SUGE"/>
    <property type="match status" value="1"/>
</dbReference>
<evidence type="ECO:0000256" key="1">
    <source>
        <dbReference type="ARBA" id="ARBA00004651"/>
    </source>
</evidence>
<keyword evidence="5 10" id="KW-1133">Transmembrane helix</keyword>
<dbReference type="Pfam" id="PF00893">
    <property type="entry name" value="Multi_Drug_Res"/>
    <property type="match status" value="1"/>
</dbReference>
<evidence type="ECO:0000256" key="4">
    <source>
        <dbReference type="ARBA" id="ARBA00022692"/>
    </source>
</evidence>
<dbReference type="SUPFAM" id="SSF103481">
    <property type="entry name" value="Multidrug resistance efflux transporter EmrE"/>
    <property type="match status" value="1"/>
</dbReference>
<keyword evidence="2" id="KW-0813">Transport</keyword>
<keyword evidence="4 9" id="KW-0812">Transmembrane</keyword>
<evidence type="ECO:0000256" key="5">
    <source>
        <dbReference type="ARBA" id="ARBA00022989"/>
    </source>
</evidence>
<keyword evidence="3" id="KW-1003">Cell membrane</keyword>
<comment type="similarity">
    <text evidence="7">Belongs to the drug/metabolite transporter (DMT) superfamily. Small multidrug resistance (SMR) (TC 2.A.7.1) family. Gdx/SugE subfamily.</text>
</comment>
<feature type="transmembrane region" description="Helical" evidence="10">
    <location>
        <begin position="64"/>
        <end position="83"/>
    </location>
</feature>
<feature type="transmembrane region" description="Helical" evidence="10">
    <location>
        <begin position="89"/>
        <end position="107"/>
    </location>
</feature>
<evidence type="ECO:0000256" key="8">
    <source>
        <dbReference type="ARBA" id="ARBA00039168"/>
    </source>
</evidence>
<dbReference type="Gene3D" id="1.10.3730.20">
    <property type="match status" value="1"/>
</dbReference>
<dbReference type="InterPro" id="IPR037185">
    <property type="entry name" value="EmrE-like"/>
</dbReference>